<protein>
    <recommendedName>
        <fullName evidence="5">Vasohibin</fullName>
    </recommendedName>
</protein>
<dbReference type="AlphaFoldDB" id="A0A250XAD1"/>
<dbReference type="OrthoDB" id="9974232at2759"/>
<feature type="active site" evidence="1">
    <location>
        <position position="163"/>
    </location>
</feature>
<proteinExistence type="predicted"/>
<gene>
    <name evidence="3" type="ORF">CEUSTIGMA_g7477.t1</name>
</gene>
<feature type="region of interest" description="Disordered" evidence="2">
    <location>
        <begin position="284"/>
        <end position="304"/>
    </location>
</feature>
<evidence type="ECO:0008006" key="5">
    <source>
        <dbReference type="Google" id="ProtNLM"/>
    </source>
</evidence>
<organism evidence="3 4">
    <name type="scientific">Chlamydomonas eustigma</name>
    <dbReference type="NCBI Taxonomy" id="1157962"/>
    <lineage>
        <taxon>Eukaryota</taxon>
        <taxon>Viridiplantae</taxon>
        <taxon>Chlorophyta</taxon>
        <taxon>core chlorophytes</taxon>
        <taxon>Chlorophyceae</taxon>
        <taxon>CS clade</taxon>
        <taxon>Chlamydomonadales</taxon>
        <taxon>Chlamydomonadaceae</taxon>
        <taxon>Chlamydomonas</taxon>
    </lineage>
</organism>
<evidence type="ECO:0000256" key="1">
    <source>
        <dbReference type="PIRSR" id="PIRSR628131-1"/>
    </source>
</evidence>
<evidence type="ECO:0000313" key="4">
    <source>
        <dbReference type="Proteomes" id="UP000232323"/>
    </source>
</evidence>
<dbReference type="GO" id="GO:0005737">
    <property type="term" value="C:cytoplasm"/>
    <property type="evidence" value="ECO:0007669"/>
    <property type="project" value="InterPro"/>
</dbReference>
<dbReference type="InterPro" id="IPR028131">
    <property type="entry name" value="VASH1"/>
</dbReference>
<dbReference type="EMBL" id="BEGY01000048">
    <property type="protein sequence ID" value="GAX80038.1"/>
    <property type="molecule type" value="Genomic_DNA"/>
</dbReference>
<accession>A0A250XAD1</accession>
<feature type="active site" evidence="1">
    <location>
        <position position="109"/>
    </location>
</feature>
<dbReference type="PANTHER" id="PTHR15750:SF2">
    <property type="entry name" value="VASOHIBIN"/>
    <property type="match status" value="1"/>
</dbReference>
<reference evidence="3 4" key="1">
    <citation type="submission" date="2017-08" db="EMBL/GenBank/DDBJ databases">
        <title>Acidophilic green algal genome provides insights into adaptation to an acidic environment.</title>
        <authorList>
            <person name="Hirooka S."/>
            <person name="Hirose Y."/>
            <person name="Kanesaki Y."/>
            <person name="Higuchi S."/>
            <person name="Fujiwara T."/>
            <person name="Onuma R."/>
            <person name="Era A."/>
            <person name="Ohbayashi R."/>
            <person name="Uzuka A."/>
            <person name="Nozaki H."/>
            <person name="Yoshikawa H."/>
            <person name="Miyagishima S.Y."/>
        </authorList>
    </citation>
    <scope>NUCLEOTIDE SEQUENCE [LARGE SCALE GENOMIC DNA]</scope>
    <source>
        <strain evidence="3 4">NIES-2499</strain>
    </source>
</reference>
<keyword evidence="4" id="KW-1185">Reference proteome</keyword>
<dbReference type="Pfam" id="PF14822">
    <property type="entry name" value="Vasohibin"/>
    <property type="match status" value="1"/>
</dbReference>
<dbReference type="PANTHER" id="PTHR15750">
    <property type="entry name" value="VASOHIBIN-1-LIKE ISOFORM X2"/>
    <property type="match status" value="1"/>
</dbReference>
<feature type="compositionally biased region" description="Polar residues" evidence="2">
    <location>
        <begin position="288"/>
        <end position="297"/>
    </location>
</feature>
<sequence>MSSYRALKEILESLPLNEAKQQQAAELVRQCSTQELQSLGLSAPPRPVVPKNLEKLPIRERLMSVQKVIASIEYNHSPGYFYNVSKDRPFSRIMDTAREVLREAMPIKCIEAVFLGALLTAGWEGTARMPLGLKSGVNGETYRHIVLVIHHAPSQKWGALGISRREELMFKDLAFDSLSELVADFKAGYEKWWHKLHKARIGLPFEHDVFSNSSVCWRYCSVSPAKRNWAVCAGILDKFGEDYKLLASRFKVLGFAPPAPSRSQAVDAGQSKAAAMSVSPVRRRQGLQKLSTATPPATTGKGLRDVSMMSEGISSSVCKVELKASKLDGVMENSEGQRPLGCIGADLAGALSHAQSRCDETLEGRITGLGPQYNEEEVMGRDSENESDEDYDA</sequence>
<feature type="active site" evidence="1">
    <location>
        <position position="144"/>
    </location>
</feature>
<evidence type="ECO:0000313" key="3">
    <source>
        <dbReference type="EMBL" id="GAX80038.1"/>
    </source>
</evidence>
<dbReference type="Proteomes" id="UP000232323">
    <property type="component" value="Unassembled WGS sequence"/>
</dbReference>
<evidence type="ECO:0000256" key="2">
    <source>
        <dbReference type="SAM" id="MobiDB-lite"/>
    </source>
</evidence>
<comment type="caution">
    <text evidence="3">The sequence shown here is derived from an EMBL/GenBank/DDBJ whole genome shotgun (WGS) entry which is preliminary data.</text>
</comment>
<feature type="region of interest" description="Disordered" evidence="2">
    <location>
        <begin position="365"/>
        <end position="393"/>
    </location>
</feature>
<name>A0A250XAD1_9CHLO</name>